<evidence type="ECO:0000313" key="3">
    <source>
        <dbReference type="Proteomes" id="UP000240259"/>
    </source>
</evidence>
<dbReference type="RefSeq" id="WP_107651796.1">
    <property type="nucleotide sequence ID" value="NZ_PZJX01000047.1"/>
</dbReference>
<sequence>MNHVLDRPIWSALATRHQAFAQGDSLARRYLPSIVPFAATAADDAESLRALSRLVPPLESAILVQADAITLPAELCATSTASLVQMIAERPVRTVSDERVQRLTQHDAAEMLALATVTKPGPFTLEALSLGDFWGVKIKGRLAVMAGERMKQPGHSELSGVCSHPDFRGGGLGRLLSLFVANRIMARGEVPYLHAYATNVAAITLYESIGFRLRSRMNMAVIQRTDQVVGA</sequence>
<dbReference type="OrthoDB" id="9797456at2"/>
<dbReference type="AlphaFoldDB" id="A0A2T4IPC8"/>
<keyword evidence="3" id="KW-1185">Reference proteome</keyword>
<dbReference type="Pfam" id="PF08445">
    <property type="entry name" value="FR47"/>
    <property type="match status" value="1"/>
</dbReference>
<evidence type="ECO:0000313" key="2">
    <source>
        <dbReference type="EMBL" id="PTE07453.1"/>
    </source>
</evidence>
<name>A0A2T4IPC8_9HYPH</name>
<dbReference type="Proteomes" id="UP000240259">
    <property type="component" value="Unassembled WGS sequence"/>
</dbReference>
<protein>
    <submittedName>
        <fullName evidence="2">GNAT family N-acetyltransferase</fullName>
    </submittedName>
</protein>
<feature type="domain" description="N-acetyltransferase" evidence="1">
    <location>
        <begin position="98"/>
        <end position="227"/>
    </location>
</feature>
<evidence type="ECO:0000259" key="1">
    <source>
        <dbReference type="PROSITE" id="PS51186"/>
    </source>
</evidence>
<dbReference type="InterPro" id="IPR000182">
    <property type="entry name" value="GNAT_dom"/>
</dbReference>
<dbReference type="GO" id="GO:0016747">
    <property type="term" value="F:acyltransferase activity, transferring groups other than amino-acyl groups"/>
    <property type="evidence" value="ECO:0007669"/>
    <property type="project" value="InterPro"/>
</dbReference>
<keyword evidence="2" id="KW-0808">Transferase</keyword>
<organism evidence="2 3">
    <name type="scientific">Mesorhizobium helmanticense</name>
    <dbReference type="NCBI Taxonomy" id="1776423"/>
    <lineage>
        <taxon>Bacteria</taxon>
        <taxon>Pseudomonadati</taxon>
        <taxon>Pseudomonadota</taxon>
        <taxon>Alphaproteobacteria</taxon>
        <taxon>Hyphomicrobiales</taxon>
        <taxon>Phyllobacteriaceae</taxon>
        <taxon>Mesorhizobium</taxon>
    </lineage>
</organism>
<dbReference type="EMBL" id="PZJX01000047">
    <property type="protein sequence ID" value="PTE07453.1"/>
    <property type="molecule type" value="Genomic_DNA"/>
</dbReference>
<dbReference type="Gene3D" id="3.40.630.30">
    <property type="match status" value="1"/>
</dbReference>
<accession>A0A2T4IPC8</accession>
<gene>
    <name evidence="2" type="ORF">C9427_25290</name>
</gene>
<dbReference type="InterPro" id="IPR016181">
    <property type="entry name" value="Acyl_CoA_acyltransferase"/>
</dbReference>
<dbReference type="SUPFAM" id="SSF55729">
    <property type="entry name" value="Acyl-CoA N-acyltransferases (Nat)"/>
    <property type="match status" value="1"/>
</dbReference>
<comment type="caution">
    <text evidence="2">The sequence shown here is derived from an EMBL/GenBank/DDBJ whole genome shotgun (WGS) entry which is preliminary data.</text>
</comment>
<dbReference type="InterPro" id="IPR013653">
    <property type="entry name" value="GCN5-like_dom"/>
</dbReference>
<dbReference type="PROSITE" id="PS51186">
    <property type="entry name" value="GNAT"/>
    <property type="match status" value="1"/>
</dbReference>
<proteinExistence type="predicted"/>
<reference evidence="2 3" key="1">
    <citation type="submission" date="2018-03" db="EMBL/GenBank/DDBJ databases">
        <title>Genome sequence of the symbiotic type strain Mesorhizobium helmanticense CSLC115NT isolated from Lotus corniculatus nodules.</title>
        <authorList>
            <person name="Sannazzaro A.I."/>
            <person name="Torres Tejerizo G.A."/>
            <person name="Dip D."/>
            <person name="Caballero M."/>
            <person name="Pistorio M."/>
            <person name="Estrella M.J."/>
        </authorList>
    </citation>
    <scope>NUCLEOTIDE SEQUENCE [LARGE SCALE GENOMIC DNA]</scope>
    <source>
        <strain evidence="2 3">CSLC115N</strain>
    </source>
</reference>